<dbReference type="Pfam" id="PF13440">
    <property type="entry name" value="Polysacc_synt_3"/>
    <property type="match status" value="1"/>
</dbReference>
<feature type="transmembrane region" description="Helical" evidence="6">
    <location>
        <begin position="203"/>
        <end position="225"/>
    </location>
</feature>
<dbReference type="AlphaFoldDB" id="A0A4D7QTI4"/>
<keyword evidence="5 6" id="KW-0472">Membrane</keyword>
<evidence type="ECO:0000256" key="1">
    <source>
        <dbReference type="ARBA" id="ARBA00004651"/>
    </source>
</evidence>
<feature type="transmembrane region" description="Helical" evidence="6">
    <location>
        <begin position="348"/>
        <end position="369"/>
    </location>
</feature>
<feature type="transmembrane region" description="Helical" evidence="6">
    <location>
        <begin position="78"/>
        <end position="101"/>
    </location>
</feature>
<evidence type="ECO:0000256" key="6">
    <source>
        <dbReference type="SAM" id="Phobius"/>
    </source>
</evidence>
<organism evidence="7 8">
    <name type="scientific">Phreatobacter aquaticus</name>
    <dbReference type="NCBI Taxonomy" id="2570229"/>
    <lineage>
        <taxon>Bacteria</taxon>
        <taxon>Pseudomonadati</taxon>
        <taxon>Pseudomonadota</taxon>
        <taxon>Alphaproteobacteria</taxon>
        <taxon>Hyphomicrobiales</taxon>
        <taxon>Phreatobacteraceae</taxon>
        <taxon>Phreatobacter</taxon>
    </lineage>
</organism>
<proteinExistence type="predicted"/>
<dbReference type="PANTHER" id="PTHR30250:SF31">
    <property type="entry name" value="INNER MEMBRANE PROTEIN YGHQ"/>
    <property type="match status" value="1"/>
</dbReference>
<dbReference type="KEGG" id="paqt:E8L99_23625"/>
<keyword evidence="2" id="KW-1003">Cell membrane</keyword>
<feature type="transmembrane region" description="Helical" evidence="6">
    <location>
        <begin position="107"/>
        <end position="126"/>
    </location>
</feature>
<reference evidence="7 8" key="1">
    <citation type="submission" date="2019-04" db="EMBL/GenBank/DDBJ databases">
        <title>Phreatobacter aquaticus sp. nov.</title>
        <authorList>
            <person name="Choi A."/>
            <person name="Baek K."/>
        </authorList>
    </citation>
    <scope>NUCLEOTIDE SEQUENCE [LARGE SCALE GENOMIC DNA]</scope>
    <source>
        <strain evidence="7 8">NMCR1094</strain>
    </source>
</reference>
<feature type="transmembrane region" description="Helical" evidence="6">
    <location>
        <begin position="7"/>
        <end position="30"/>
    </location>
</feature>
<evidence type="ECO:0000313" key="7">
    <source>
        <dbReference type="EMBL" id="QCK88534.1"/>
    </source>
</evidence>
<dbReference type="GO" id="GO:0005886">
    <property type="term" value="C:plasma membrane"/>
    <property type="evidence" value="ECO:0007669"/>
    <property type="project" value="UniProtKB-SubCell"/>
</dbReference>
<gene>
    <name evidence="7" type="ORF">E8L99_23625</name>
</gene>
<sequence>MLLRQTSTYMVAHGTSAALGFLAVILFTRMLSPAEYGVYVVGMGLAGIVSALLFTWVRLSILRFESEGEATDIRLTALAAYGVSVATTPVALAITVFIAGIPFERAAVAITLALALGLFELGQEILRARLQAGSYMRATIFRAVIAIGLSLAFVHAGFGGFGLIAGVAGGYLMSALCFSPAVWRGPIKPFDREAFRQMMRFGVPMALSGGVFALHSALDRLLVAYLLGDHAAGVYGAAADLTRQIITFPALSVASAVVPMAIRSLAEDGPAAVDRHLTKSGELLLAVVLPAVVGLALVAPHLAALILGPEFRDTAAGLIPILVFAWLFQTISMQFVQVSFHLAKKPMLMVFHGAASLVVNVVAMVFLVGPFGLKGAAMSLVLAEAVGVAAGFFLSRQAHPLPFAWEPILKVVVAVTAMAVPTALIEWSDPSNSIFGFIVSVLTGIGAYGVAVLVLDVADIRSILLKRLRSRNHAAPAD</sequence>
<dbReference type="Proteomes" id="UP000298588">
    <property type="component" value="Chromosome"/>
</dbReference>
<dbReference type="EMBL" id="CP039865">
    <property type="protein sequence ID" value="QCK88534.1"/>
    <property type="molecule type" value="Genomic_DNA"/>
</dbReference>
<keyword evidence="4 6" id="KW-1133">Transmembrane helix</keyword>
<evidence type="ECO:0000256" key="2">
    <source>
        <dbReference type="ARBA" id="ARBA00022475"/>
    </source>
</evidence>
<feature type="transmembrane region" description="Helical" evidence="6">
    <location>
        <begin position="138"/>
        <end position="158"/>
    </location>
</feature>
<feature type="transmembrane region" description="Helical" evidence="6">
    <location>
        <begin position="407"/>
        <end position="428"/>
    </location>
</feature>
<comment type="subcellular location">
    <subcellularLocation>
        <location evidence="1">Cell membrane</location>
        <topology evidence="1">Multi-pass membrane protein</topology>
    </subcellularLocation>
</comment>
<name>A0A4D7QTI4_9HYPH</name>
<dbReference type="RefSeq" id="WP_137101860.1">
    <property type="nucleotide sequence ID" value="NZ_CP039865.1"/>
</dbReference>
<evidence type="ECO:0000256" key="3">
    <source>
        <dbReference type="ARBA" id="ARBA00022692"/>
    </source>
</evidence>
<evidence type="ECO:0000256" key="5">
    <source>
        <dbReference type="ARBA" id="ARBA00023136"/>
    </source>
</evidence>
<dbReference type="InterPro" id="IPR050833">
    <property type="entry name" value="Poly_Biosynth_Transport"/>
</dbReference>
<protein>
    <submittedName>
        <fullName evidence="7">Polysaccharide biosynthesis protein</fullName>
    </submittedName>
</protein>
<evidence type="ECO:0000313" key="8">
    <source>
        <dbReference type="Proteomes" id="UP000298588"/>
    </source>
</evidence>
<feature type="transmembrane region" description="Helical" evidence="6">
    <location>
        <begin position="245"/>
        <end position="262"/>
    </location>
</feature>
<feature type="transmembrane region" description="Helical" evidence="6">
    <location>
        <begin position="314"/>
        <end position="336"/>
    </location>
</feature>
<feature type="transmembrane region" description="Helical" evidence="6">
    <location>
        <begin position="434"/>
        <end position="458"/>
    </location>
</feature>
<keyword evidence="3 6" id="KW-0812">Transmembrane</keyword>
<accession>A0A4D7QTI4</accession>
<keyword evidence="8" id="KW-1185">Reference proteome</keyword>
<dbReference type="OrthoDB" id="5906224at2"/>
<dbReference type="PANTHER" id="PTHR30250">
    <property type="entry name" value="PST FAMILY PREDICTED COLANIC ACID TRANSPORTER"/>
    <property type="match status" value="1"/>
</dbReference>
<feature type="transmembrane region" description="Helical" evidence="6">
    <location>
        <begin position="36"/>
        <end position="57"/>
    </location>
</feature>
<evidence type="ECO:0000256" key="4">
    <source>
        <dbReference type="ARBA" id="ARBA00022989"/>
    </source>
</evidence>
<feature type="transmembrane region" description="Helical" evidence="6">
    <location>
        <begin position="375"/>
        <end position="395"/>
    </location>
</feature>
<feature type="transmembrane region" description="Helical" evidence="6">
    <location>
        <begin position="164"/>
        <end position="183"/>
    </location>
</feature>
<feature type="transmembrane region" description="Helical" evidence="6">
    <location>
        <begin position="283"/>
        <end position="308"/>
    </location>
</feature>